<dbReference type="EMBL" id="OZ037954">
    <property type="protein sequence ID" value="CAL1699445.1"/>
    <property type="molecule type" value="Genomic_DNA"/>
</dbReference>
<feature type="transmembrane region" description="Helical" evidence="1">
    <location>
        <begin position="47"/>
        <end position="69"/>
    </location>
</feature>
<keyword evidence="3" id="KW-1185">Reference proteome</keyword>
<evidence type="ECO:0000313" key="3">
    <source>
        <dbReference type="Proteomes" id="UP001497453"/>
    </source>
</evidence>
<proteinExistence type="predicted"/>
<accession>A0ABP1CUU5</accession>
<keyword evidence="1" id="KW-0812">Transmembrane</keyword>
<evidence type="ECO:0000256" key="1">
    <source>
        <dbReference type="SAM" id="Phobius"/>
    </source>
</evidence>
<name>A0ABP1CUU5_9APHY</name>
<keyword evidence="1" id="KW-1133">Transmembrane helix</keyword>
<protein>
    <submittedName>
        <fullName evidence="2">Uncharacterized protein</fullName>
    </submittedName>
</protein>
<gene>
    <name evidence="2" type="ORF">GFSPODELE1_LOCUS2678</name>
</gene>
<sequence length="174" mass="19222">MGLYSSIPPTDKSIAAASVLSVLLISPHCSPQCRTWVPSLCLQVDGLLVIPCFLHCFVFAILGASGELLRRLYVTLTLDSIRVLVVRPVVVNPFLAQGPGSDRMLRVNNARRRIVKLSSILEYRQLTPIASGAARLQKRLSSFRYRAVVCFSGLLSETMYRTLTHRPLSPDGLI</sequence>
<organism evidence="2 3">
    <name type="scientific">Somion occarium</name>
    <dbReference type="NCBI Taxonomy" id="3059160"/>
    <lineage>
        <taxon>Eukaryota</taxon>
        <taxon>Fungi</taxon>
        <taxon>Dikarya</taxon>
        <taxon>Basidiomycota</taxon>
        <taxon>Agaricomycotina</taxon>
        <taxon>Agaricomycetes</taxon>
        <taxon>Polyporales</taxon>
        <taxon>Cerrenaceae</taxon>
        <taxon>Somion</taxon>
    </lineage>
</organism>
<dbReference type="Proteomes" id="UP001497453">
    <property type="component" value="Chromosome 11"/>
</dbReference>
<reference evidence="3" key="1">
    <citation type="submission" date="2024-04" db="EMBL/GenBank/DDBJ databases">
        <authorList>
            <person name="Shaw F."/>
            <person name="Minotto A."/>
        </authorList>
    </citation>
    <scope>NUCLEOTIDE SEQUENCE [LARGE SCALE GENOMIC DNA]</scope>
</reference>
<keyword evidence="1" id="KW-0472">Membrane</keyword>
<evidence type="ECO:0000313" key="2">
    <source>
        <dbReference type="EMBL" id="CAL1699445.1"/>
    </source>
</evidence>